<organism evidence="5 6">
    <name type="scientific">Piptocephalis cylindrospora</name>
    <dbReference type="NCBI Taxonomy" id="1907219"/>
    <lineage>
        <taxon>Eukaryota</taxon>
        <taxon>Fungi</taxon>
        <taxon>Fungi incertae sedis</taxon>
        <taxon>Zoopagomycota</taxon>
        <taxon>Zoopagomycotina</taxon>
        <taxon>Zoopagomycetes</taxon>
        <taxon>Zoopagales</taxon>
        <taxon>Piptocephalidaceae</taxon>
        <taxon>Piptocephalis</taxon>
    </lineage>
</organism>
<proteinExistence type="inferred from homology"/>
<keyword evidence="3" id="KW-0645">Protease</keyword>
<dbReference type="EMBL" id="KZ988026">
    <property type="protein sequence ID" value="RKP13420.1"/>
    <property type="molecule type" value="Genomic_DNA"/>
</dbReference>
<comment type="similarity">
    <text evidence="1">Belongs to the peptidase C14B family.</text>
</comment>
<keyword evidence="3" id="KW-0788">Thiol protease</keyword>
<evidence type="ECO:0000259" key="4">
    <source>
        <dbReference type="Pfam" id="PF00656"/>
    </source>
</evidence>
<keyword evidence="6" id="KW-1185">Reference proteome</keyword>
<dbReference type="PANTHER" id="PTHR48104">
    <property type="entry name" value="METACASPASE-4"/>
    <property type="match status" value="1"/>
</dbReference>
<dbReference type="PANTHER" id="PTHR48104:SF30">
    <property type="entry name" value="METACASPASE-1"/>
    <property type="match status" value="1"/>
</dbReference>
<protein>
    <submittedName>
        <fullName evidence="5">Caspase domain-containing protein</fullName>
    </submittedName>
</protein>
<accession>A0A4P9Y6F3</accession>
<dbReference type="OrthoDB" id="3223806at2759"/>
<evidence type="ECO:0000256" key="1">
    <source>
        <dbReference type="ARBA" id="ARBA00009005"/>
    </source>
</evidence>
<dbReference type="GO" id="GO:0004197">
    <property type="term" value="F:cysteine-type endopeptidase activity"/>
    <property type="evidence" value="ECO:0007669"/>
    <property type="project" value="InterPro"/>
</dbReference>
<dbReference type="AlphaFoldDB" id="A0A4P9Y6F3"/>
<keyword evidence="3" id="KW-0378">Hydrolase</keyword>
<sequence>MSAPIHAPTVQFPLITPQHGGVNAVGALVPPLPASTVPIVHHESNGGVTMVTGARGRRRALLIAVRYRGDPSELFDGEKDVDVVKNYLLRSGYSAQEMMILTELGPPILFPTRNGIIQAIQWLMEGVQSGDRLFFYFAGRGGQVSDAQTKGDQWKDDTILPCDFRQTGMLDSDTLFQMMAHPLPLGSRLTCIFDSVHCNSPLDLAYTYASNGQLIEEKAAKVEMGKMVATVGISAIKDSPVEAAFHLGKGLWSMRQTGSQRKTREAMRQSMGDVVVLSPRFDSSWSYTSLGPLPPGTSMSRAIVGTLLAQPAQTFRNIIKNTKDIMMANQGKRRTQLSSSRPVALDGYFSC</sequence>
<dbReference type="Proteomes" id="UP000267251">
    <property type="component" value="Unassembled WGS sequence"/>
</dbReference>
<dbReference type="GO" id="GO:0006915">
    <property type="term" value="P:apoptotic process"/>
    <property type="evidence" value="ECO:0007669"/>
    <property type="project" value="UniProtKB-KW"/>
</dbReference>
<evidence type="ECO:0000313" key="5">
    <source>
        <dbReference type="EMBL" id="RKP13420.1"/>
    </source>
</evidence>
<evidence type="ECO:0000256" key="3">
    <source>
        <dbReference type="ARBA" id="ARBA00022807"/>
    </source>
</evidence>
<dbReference type="InterPro" id="IPR029030">
    <property type="entry name" value="Caspase-like_dom_sf"/>
</dbReference>
<evidence type="ECO:0000256" key="2">
    <source>
        <dbReference type="ARBA" id="ARBA00022703"/>
    </source>
</evidence>
<evidence type="ECO:0000313" key="6">
    <source>
        <dbReference type="Proteomes" id="UP000267251"/>
    </source>
</evidence>
<dbReference type="InterPro" id="IPR050452">
    <property type="entry name" value="Metacaspase"/>
</dbReference>
<dbReference type="GO" id="GO:0006508">
    <property type="term" value="P:proteolysis"/>
    <property type="evidence" value="ECO:0007669"/>
    <property type="project" value="InterPro"/>
</dbReference>
<dbReference type="Pfam" id="PF00656">
    <property type="entry name" value="Peptidase_C14"/>
    <property type="match status" value="1"/>
</dbReference>
<gene>
    <name evidence="5" type="ORF">BJ684DRAFT_10075</name>
</gene>
<dbReference type="Gene3D" id="3.40.50.12660">
    <property type="match status" value="2"/>
</dbReference>
<dbReference type="GO" id="GO:0005737">
    <property type="term" value="C:cytoplasm"/>
    <property type="evidence" value="ECO:0007669"/>
    <property type="project" value="TreeGrafter"/>
</dbReference>
<reference evidence="6" key="1">
    <citation type="journal article" date="2018" name="Nat. Microbiol.">
        <title>Leveraging single-cell genomics to expand the fungal tree of life.</title>
        <authorList>
            <person name="Ahrendt S.R."/>
            <person name="Quandt C.A."/>
            <person name="Ciobanu D."/>
            <person name="Clum A."/>
            <person name="Salamov A."/>
            <person name="Andreopoulos B."/>
            <person name="Cheng J.F."/>
            <person name="Woyke T."/>
            <person name="Pelin A."/>
            <person name="Henrissat B."/>
            <person name="Reynolds N.K."/>
            <person name="Benny G.L."/>
            <person name="Smith M.E."/>
            <person name="James T.Y."/>
            <person name="Grigoriev I.V."/>
        </authorList>
    </citation>
    <scope>NUCLEOTIDE SEQUENCE [LARGE SCALE GENOMIC DNA]</scope>
</reference>
<name>A0A4P9Y6F3_9FUNG</name>
<dbReference type="SUPFAM" id="SSF52129">
    <property type="entry name" value="Caspase-like"/>
    <property type="match status" value="1"/>
</dbReference>
<dbReference type="InterPro" id="IPR011600">
    <property type="entry name" value="Pept_C14_caspase"/>
</dbReference>
<keyword evidence="2" id="KW-0053">Apoptosis</keyword>
<feature type="domain" description="Peptidase C14 caspase" evidence="4">
    <location>
        <begin position="57"/>
        <end position="339"/>
    </location>
</feature>